<dbReference type="GeneID" id="20328866"/>
<gene>
    <name evidence="2" type="ORF">T265_14700</name>
</gene>
<keyword evidence="3" id="KW-1185">Reference proteome</keyword>
<dbReference type="KEGG" id="ovi:T265_14700"/>
<feature type="region of interest" description="Disordered" evidence="1">
    <location>
        <begin position="1"/>
        <end position="28"/>
    </location>
</feature>
<protein>
    <submittedName>
        <fullName evidence="2">Uncharacterized protein</fullName>
    </submittedName>
</protein>
<dbReference type="Proteomes" id="UP000054324">
    <property type="component" value="Unassembled WGS sequence"/>
</dbReference>
<dbReference type="EMBL" id="KL596863">
    <property type="protein sequence ID" value="KER23134.1"/>
    <property type="molecule type" value="Genomic_DNA"/>
</dbReference>
<dbReference type="AlphaFoldDB" id="A0A075A6S7"/>
<proteinExistence type="predicted"/>
<evidence type="ECO:0000313" key="2">
    <source>
        <dbReference type="EMBL" id="KER23134.1"/>
    </source>
</evidence>
<evidence type="ECO:0000313" key="3">
    <source>
        <dbReference type="Proteomes" id="UP000054324"/>
    </source>
</evidence>
<dbReference type="RefSeq" id="XP_009173114.1">
    <property type="nucleotide sequence ID" value="XM_009174850.1"/>
</dbReference>
<organism evidence="2 3">
    <name type="scientific">Opisthorchis viverrini</name>
    <name type="common">Southeast Asian liver fluke</name>
    <dbReference type="NCBI Taxonomy" id="6198"/>
    <lineage>
        <taxon>Eukaryota</taxon>
        <taxon>Metazoa</taxon>
        <taxon>Spiralia</taxon>
        <taxon>Lophotrochozoa</taxon>
        <taxon>Platyhelminthes</taxon>
        <taxon>Trematoda</taxon>
        <taxon>Digenea</taxon>
        <taxon>Opisthorchiida</taxon>
        <taxon>Opisthorchiata</taxon>
        <taxon>Opisthorchiidae</taxon>
        <taxon>Opisthorchis</taxon>
    </lineage>
</organism>
<name>A0A075A6S7_OPIVI</name>
<sequence>MKHESWDTIRLPKPRQGKYTGRGRVRTTGLPHATLSSAKDTRLAITPPFSAQLSCHPNEARELGYNQVAQA</sequence>
<feature type="compositionally biased region" description="Basic residues" evidence="1">
    <location>
        <begin position="12"/>
        <end position="25"/>
    </location>
</feature>
<accession>A0A075A6S7</accession>
<dbReference type="CTD" id="20328866"/>
<reference evidence="2 3" key="1">
    <citation type="submission" date="2013-11" db="EMBL/GenBank/DDBJ databases">
        <title>Opisthorchis viverrini - life in the bile duct.</title>
        <authorList>
            <person name="Young N.D."/>
            <person name="Nagarajan N."/>
            <person name="Lin S.J."/>
            <person name="Korhonen P.K."/>
            <person name="Jex A.R."/>
            <person name="Hall R.S."/>
            <person name="Safavi-Hemami H."/>
            <person name="Kaewkong W."/>
            <person name="Bertrand D."/>
            <person name="Gao S."/>
            <person name="Seet Q."/>
            <person name="Wongkham S."/>
            <person name="Teh B.T."/>
            <person name="Wongkham C."/>
            <person name="Intapan P.M."/>
            <person name="Maleewong W."/>
            <person name="Yang X."/>
            <person name="Hu M."/>
            <person name="Wang Z."/>
            <person name="Hofmann A."/>
            <person name="Sternberg P.W."/>
            <person name="Tan P."/>
            <person name="Wang J."/>
            <person name="Gasser R.B."/>
        </authorList>
    </citation>
    <scope>NUCLEOTIDE SEQUENCE [LARGE SCALE GENOMIC DNA]</scope>
</reference>
<feature type="non-terminal residue" evidence="2">
    <location>
        <position position="71"/>
    </location>
</feature>
<evidence type="ECO:0000256" key="1">
    <source>
        <dbReference type="SAM" id="MobiDB-lite"/>
    </source>
</evidence>